<keyword evidence="1" id="KW-0732">Signal</keyword>
<reference evidence="3" key="1">
    <citation type="journal article" date="2018" name="Gigascience">
        <title>Genome assembly of the Pink Ipe (Handroanthus impetiginosus, Bignoniaceae), a highly valued, ecologically keystone Neotropical timber forest tree.</title>
        <authorList>
            <person name="Silva-Junior O.B."/>
            <person name="Grattapaglia D."/>
            <person name="Novaes E."/>
            <person name="Collevatti R.G."/>
        </authorList>
    </citation>
    <scope>NUCLEOTIDE SEQUENCE [LARGE SCALE GENOMIC DNA]</scope>
    <source>
        <strain evidence="3">cv. UFG-1</strain>
    </source>
</reference>
<dbReference type="EMBL" id="NKXS01000463">
    <property type="protein sequence ID" value="PIN24118.1"/>
    <property type="molecule type" value="Genomic_DNA"/>
</dbReference>
<evidence type="ECO:0000313" key="3">
    <source>
        <dbReference type="Proteomes" id="UP000231279"/>
    </source>
</evidence>
<sequence length="78" mass="8963">MRRASIIGNLIGRHHFVFLFLTFFLQFINSEKLRNWSDHANSVGKCRLEWKWKNRNGIFGLLVGVAGAVETGVESQED</sequence>
<gene>
    <name evidence="2" type="ORF">CDL12_03173</name>
</gene>
<keyword evidence="3" id="KW-1185">Reference proteome</keyword>
<dbReference type="AlphaFoldDB" id="A0A2G9I2X5"/>
<proteinExistence type="predicted"/>
<feature type="signal peptide" evidence="1">
    <location>
        <begin position="1"/>
        <end position="30"/>
    </location>
</feature>
<organism evidence="2 3">
    <name type="scientific">Handroanthus impetiginosus</name>
    <dbReference type="NCBI Taxonomy" id="429701"/>
    <lineage>
        <taxon>Eukaryota</taxon>
        <taxon>Viridiplantae</taxon>
        <taxon>Streptophyta</taxon>
        <taxon>Embryophyta</taxon>
        <taxon>Tracheophyta</taxon>
        <taxon>Spermatophyta</taxon>
        <taxon>Magnoliopsida</taxon>
        <taxon>eudicotyledons</taxon>
        <taxon>Gunneridae</taxon>
        <taxon>Pentapetalae</taxon>
        <taxon>asterids</taxon>
        <taxon>lamiids</taxon>
        <taxon>Lamiales</taxon>
        <taxon>Bignoniaceae</taxon>
        <taxon>Crescentiina</taxon>
        <taxon>Tabebuia alliance</taxon>
        <taxon>Handroanthus</taxon>
    </lineage>
</organism>
<protein>
    <submittedName>
        <fullName evidence="2">Uncharacterized protein</fullName>
    </submittedName>
</protein>
<accession>A0A2G9I2X5</accession>
<evidence type="ECO:0000256" key="1">
    <source>
        <dbReference type="SAM" id="SignalP"/>
    </source>
</evidence>
<comment type="caution">
    <text evidence="2">The sequence shown here is derived from an EMBL/GenBank/DDBJ whole genome shotgun (WGS) entry which is preliminary data.</text>
</comment>
<name>A0A2G9I2X5_9LAMI</name>
<evidence type="ECO:0000313" key="2">
    <source>
        <dbReference type="EMBL" id="PIN24118.1"/>
    </source>
</evidence>
<feature type="chain" id="PRO_5013553687" evidence="1">
    <location>
        <begin position="31"/>
        <end position="78"/>
    </location>
</feature>
<dbReference type="Proteomes" id="UP000231279">
    <property type="component" value="Unassembled WGS sequence"/>
</dbReference>